<dbReference type="AlphaFoldDB" id="A0AAV7NLT5"/>
<keyword evidence="3" id="KW-1185">Reference proteome</keyword>
<evidence type="ECO:0000313" key="2">
    <source>
        <dbReference type="EMBL" id="KAJ1117015.1"/>
    </source>
</evidence>
<feature type="compositionally biased region" description="Polar residues" evidence="1">
    <location>
        <begin position="76"/>
        <end position="86"/>
    </location>
</feature>
<reference evidence="2" key="1">
    <citation type="journal article" date="2022" name="bioRxiv">
        <title>Sequencing and chromosome-scale assembly of the giantPleurodeles waltlgenome.</title>
        <authorList>
            <person name="Brown T."/>
            <person name="Elewa A."/>
            <person name="Iarovenko S."/>
            <person name="Subramanian E."/>
            <person name="Araus A.J."/>
            <person name="Petzold A."/>
            <person name="Susuki M."/>
            <person name="Suzuki K.-i.T."/>
            <person name="Hayashi T."/>
            <person name="Toyoda A."/>
            <person name="Oliveira C."/>
            <person name="Osipova E."/>
            <person name="Leigh N.D."/>
            <person name="Simon A."/>
            <person name="Yun M.H."/>
        </authorList>
    </citation>
    <scope>NUCLEOTIDE SEQUENCE</scope>
    <source>
        <strain evidence="2">20211129_DDA</strain>
        <tissue evidence="2">Liver</tissue>
    </source>
</reference>
<proteinExistence type="predicted"/>
<evidence type="ECO:0000313" key="3">
    <source>
        <dbReference type="Proteomes" id="UP001066276"/>
    </source>
</evidence>
<protein>
    <submittedName>
        <fullName evidence="2">Uncharacterized protein</fullName>
    </submittedName>
</protein>
<evidence type="ECO:0000256" key="1">
    <source>
        <dbReference type="SAM" id="MobiDB-lite"/>
    </source>
</evidence>
<accession>A0AAV7NLT5</accession>
<gene>
    <name evidence="2" type="ORF">NDU88_005216</name>
</gene>
<dbReference type="EMBL" id="JANPWB010000012">
    <property type="protein sequence ID" value="KAJ1117015.1"/>
    <property type="molecule type" value="Genomic_DNA"/>
</dbReference>
<sequence length="94" mass="10046">MPPECVTGEAGEQESLQTGLAVIGYTFDMRSQVNKVRRKAPKKQSKPFNQDASLLLSCGIVVREGANPGATERIGHQTSESSSSKEVTGVINDP</sequence>
<dbReference type="Proteomes" id="UP001066276">
    <property type="component" value="Chromosome 8"/>
</dbReference>
<feature type="region of interest" description="Disordered" evidence="1">
    <location>
        <begin position="68"/>
        <end position="94"/>
    </location>
</feature>
<organism evidence="2 3">
    <name type="scientific">Pleurodeles waltl</name>
    <name type="common">Iberian ribbed newt</name>
    <dbReference type="NCBI Taxonomy" id="8319"/>
    <lineage>
        <taxon>Eukaryota</taxon>
        <taxon>Metazoa</taxon>
        <taxon>Chordata</taxon>
        <taxon>Craniata</taxon>
        <taxon>Vertebrata</taxon>
        <taxon>Euteleostomi</taxon>
        <taxon>Amphibia</taxon>
        <taxon>Batrachia</taxon>
        <taxon>Caudata</taxon>
        <taxon>Salamandroidea</taxon>
        <taxon>Salamandridae</taxon>
        <taxon>Pleurodelinae</taxon>
        <taxon>Pleurodeles</taxon>
    </lineage>
</organism>
<name>A0AAV7NLT5_PLEWA</name>
<comment type="caution">
    <text evidence="2">The sequence shown here is derived from an EMBL/GenBank/DDBJ whole genome shotgun (WGS) entry which is preliminary data.</text>
</comment>